<comment type="caution">
    <text evidence="2">The sequence shown here is derived from an EMBL/GenBank/DDBJ whole genome shotgun (WGS) entry which is preliminary data.</text>
</comment>
<reference evidence="2" key="1">
    <citation type="journal article" date="2021" name="bioRxiv">
        <title>Whole Genome Assembly and Annotation of Northern Wild Rice, Zizania palustris L., Supports a Whole Genome Duplication in the Zizania Genus.</title>
        <authorList>
            <person name="Haas M."/>
            <person name="Kono T."/>
            <person name="Macchietto M."/>
            <person name="Millas R."/>
            <person name="McGilp L."/>
            <person name="Shao M."/>
            <person name="Duquette J."/>
            <person name="Hirsch C.N."/>
            <person name="Kimball J."/>
        </authorList>
    </citation>
    <scope>NUCLEOTIDE SEQUENCE</scope>
    <source>
        <tissue evidence="2">Fresh leaf tissue</tissue>
    </source>
</reference>
<sequence>MVLIGDSGVGKSNILARFTRNHFSLTASPPSASSSPPSLSRQLLIPVHLAFMMEGKTIKAQIWDTAGQERYRAITSAYYRAREVYDIVNRKALAAKGAAAASAPVPSMVKLSALAATQEIQRGHAALLRAVSII</sequence>
<dbReference type="InterPro" id="IPR050209">
    <property type="entry name" value="Rab_GTPases_membrane_traffic"/>
</dbReference>
<keyword evidence="3" id="KW-1185">Reference proteome</keyword>
<name>A0A8J5SFU8_ZIZPA</name>
<evidence type="ECO:0008006" key="4">
    <source>
        <dbReference type="Google" id="ProtNLM"/>
    </source>
</evidence>
<dbReference type="Pfam" id="PF00071">
    <property type="entry name" value="Ras"/>
    <property type="match status" value="1"/>
</dbReference>
<reference evidence="2" key="2">
    <citation type="submission" date="2021-02" db="EMBL/GenBank/DDBJ databases">
        <authorList>
            <person name="Kimball J.A."/>
            <person name="Haas M.W."/>
            <person name="Macchietto M."/>
            <person name="Kono T."/>
            <person name="Duquette J."/>
            <person name="Shao M."/>
        </authorList>
    </citation>
    <scope>NUCLEOTIDE SEQUENCE</scope>
    <source>
        <tissue evidence="2">Fresh leaf tissue</tissue>
    </source>
</reference>
<dbReference type="InterPro" id="IPR001806">
    <property type="entry name" value="Small_GTPase"/>
</dbReference>
<dbReference type="EMBL" id="JAAALK010000284">
    <property type="protein sequence ID" value="KAG8067677.1"/>
    <property type="molecule type" value="Genomic_DNA"/>
</dbReference>
<dbReference type="NCBIfam" id="TIGR00231">
    <property type="entry name" value="small_GTP"/>
    <property type="match status" value="1"/>
</dbReference>
<evidence type="ECO:0000256" key="1">
    <source>
        <dbReference type="ARBA" id="ARBA00006270"/>
    </source>
</evidence>
<dbReference type="AlphaFoldDB" id="A0A8J5SFU8"/>
<protein>
    <recommendedName>
        <fullName evidence="4">GTP-binding protein</fullName>
    </recommendedName>
</protein>
<proteinExistence type="inferred from homology"/>
<evidence type="ECO:0000313" key="3">
    <source>
        <dbReference type="Proteomes" id="UP000729402"/>
    </source>
</evidence>
<dbReference type="InterPro" id="IPR005225">
    <property type="entry name" value="Small_GTP-bd"/>
</dbReference>
<organism evidence="2 3">
    <name type="scientific">Zizania palustris</name>
    <name type="common">Northern wild rice</name>
    <dbReference type="NCBI Taxonomy" id="103762"/>
    <lineage>
        <taxon>Eukaryota</taxon>
        <taxon>Viridiplantae</taxon>
        <taxon>Streptophyta</taxon>
        <taxon>Embryophyta</taxon>
        <taxon>Tracheophyta</taxon>
        <taxon>Spermatophyta</taxon>
        <taxon>Magnoliopsida</taxon>
        <taxon>Liliopsida</taxon>
        <taxon>Poales</taxon>
        <taxon>Poaceae</taxon>
        <taxon>BOP clade</taxon>
        <taxon>Oryzoideae</taxon>
        <taxon>Oryzeae</taxon>
        <taxon>Zizaniinae</taxon>
        <taxon>Zizania</taxon>
    </lineage>
</organism>
<gene>
    <name evidence="2" type="ORF">GUJ93_ZPchr0005g15040</name>
</gene>
<dbReference type="SMART" id="SM00175">
    <property type="entry name" value="RAB"/>
    <property type="match status" value="1"/>
</dbReference>
<dbReference type="GO" id="GO:0003924">
    <property type="term" value="F:GTPase activity"/>
    <property type="evidence" value="ECO:0007669"/>
    <property type="project" value="InterPro"/>
</dbReference>
<dbReference type="GO" id="GO:0005525">
    <property type="term" value="F:GTP binding"/>
    <property type="evidence" value="ECO:0007669"/>
    <property type="project" value="InterPro"/>
</dbReference>
<dbReference type="PANTHER" id="PTHR47979">
    <property type="entry name" value="DRAB11-RELATED"/>
    <property type="match status" value="1"/>
</dbReference>
<dbReference type="Proteomes" id="UP000729402">
    <property type="component" value="Unassembled WGS sequence"/>
</dbReference>
<dbReference type="PROSITE" id="PS51419">
    <property type="entry name" value="RAB"/>
    <property type="match status" value="1"/>
</dbReference>
<accession>A0A8J5SFU8</accession>
<evidence type="ECO:0000313" key="2">
    <source>
        <dbReference type="EMBL" id="KAG8067677.1"/>
    </source>
</evidence>
<comment type="similarity">
    <text evidence="1">Belongs to the small GTPase superfamily. Rab family.</text>
</comment>